<feature type="compositionally biased region" description="Low complexity" evidence="1">
    <location>
        <begin position="107"/>
        <end position="155"/>
    </location>
</feature>
<organism evidence="2 3">
    <name type="scientific">Lophiostoma macrostomum CBS 122681</name>
    <dbReference type="NCBI Taxonomy" id="1314788"/>
    <lineage>
        <taxon>Eukaryota</taxon>
        <taxon>Fungi</taxon>
        <taxon>Dikarya</taxon>
        <taxon>Ascomycota</taxon>
        <taxon>Pezizomycotina</taxon>
        <taxon>Dothideomycetes</taxon>
        <taxon>Pleosporomycetidae</taxon>
        <taxon>Pleosporales</taxon>
        <taxon>Lophiostomataceae</taxon>
        <taxon>Lophiostoma</taxon>
    </lineage>
</organism>
<feature type="compositionally biased region" description="Polar residues" evidence="1">
    <location>
        <begin position="26"/>
        <end position="36"/>
    </location>
</feature>
<accession>A0A6A6T106</accession>
<feature type="compositionally biased region" description="Polar residues" evidence="1">
    <location>
        <begin position="266"/>
        <end position="279"/>
    </location>
</feature>
<feature type="compositionally biased region" description="Low complexity" evidence="1">
    <location>
        <begin position="281"/>
        <end position="297"/>
    </location>
</feature>
<feature type="region of interest" description="Disordered" evidence="1">
    <location>
        <begin position="650"/>
        <end position="691"/>
    </location>
</feature>
<feature type="region of interest" description="Disordered" evidence="1">
    <location>
        <begin position="1"/>
        <end position="64"/>
    </location>
</feature>
<evidence type="ECO:0000313" key="3">
    <source>
        <dbReference type="Proteomes" id="UP000799324"/>
    </source>
</evidence>
<feature type="compositionally biased region" description="Pro residues" evidence="1">
    <location>
        <begin position="1"/>
        <end position="24"/>
    </location>
</feature>
<proteinExistence type="predicted"/>
<feature type="region of interest" description="Disordered" evidence="1">
    <location>
        <begin position="401"/>
        <end position="454"/>
    </location>
</feature>
<protein>
    <submittedName>
        <fullName evidence="2">Uncharacterized protein</fullName>
    </submittedName>
</protein>
<evidence type="ECO:0000313" key="2">
    <source>
        <dbReference type="EMBL" id="KAF2652194.1"/>
    </source>
</evidence>
<feature type="region of interest" description="Disordered" evidence="1">
    <location>
        <begin position="77"/>
        <end position="383"/>
    </location>
</feature>
<name>A0A6A6T106_9PLEO</name>
<dbReference type="AlphaFoldDB" id="A0A6A6T106"/>
<feature type="compositionally biased region" description="Polar residues" evidence="1">
    <location>
        <begin position="162"/>
        <end position="201"/>
    </location>
</feature>
<feature type="compositionally biased region" description="Low complexity" evidence="1">
    <location>
        <begin position="307"/>
        <end position="319"/>
    </location>
</feature>
<feature type="compositionally biased region" description="Pro residues" evidence="1">
    <location>
        <begin position="365"/>
        <end position="380"/>
    </location>
</feature>
<dbReference type="EMBL" id="MU004407">
    <property type="protein sequence ID" value="KAF2652194.1"/>
    <property type="molecule type" value="Genomic_DNA"/>
</dbReference>
<dbReference type="Proteomes" id="UP000799324">
    <property type="component" value="Unassembled WGS sequence"/>
</dbReference>
<feature type="compositionally biased region" description="Low complexity" evidence="1">
    <location>
        <begin position="37"/>
        <end position="50"/>
    </location>
</feature>
<gene>
    <name evidence="2" type="ORF">K491DRAFT_719119</name>
</gene>
<dbReference type="OrthoDB" id="3941538at2759"/>
<feature type="compositionally biased region" description="Gly residues" evidence="1">
    <location>
        <begin position="658"/>
        <end position="668"/>
    </location>
</feature>
<evidence type="ECO:0000256" key="1">
    <source>
        <dbReference type="SAM" id="MobiDB-lite"/>
    </source>
</evidence>
<feature type="compositionally biased region" description="Low complexity" evidence="1">
    <location>
        <begin position="419"/>
        <end position="430"/>
    </location>
</feature>
<keyword evidence="3" id="KW-1185">Reference proteome</keyword>
<feature type="compositionally biased region" description="Polar residues" evidence="1">
    <location>
        <begin position="88"/>
        <end position="106"/>
    </location>
</feature>
<feature type="compositionally biased region" description="Low complexity" evidence="1">
    <location>
        <begin position="202"/>
        <end position="237"/>
    </location>
</feature>
<sequence>MSQFPHAPPPGAYVPPTESAPPPQGSGFNPQQSLYLQQSQAPSPYQSSASTYGPPVSSQKVGSKAAFGQMLNQAVTTGKPMLNKLGKTLNSKLGSKSHAPTTPQHLQSYQNYQDHQQQHNQQHNQAQGQSFSPQPQWSQPAQQQQQQSTYTTPQQSPFPPSNYATPSSGHSGQNNYFSQQNTQPTNTHTSPTQQHHIPNYNSGQWAQAQSQGQFQGQFQQGQFQQGQFGEQGQASQALNGHEQHGQYGQQSGVVGALQSPVLKEQPASSHASTATSGFPTQPDQKQQYQQSDPVAQSTPPPPPPPQQFGAAPALPIHPNQQHDPHFQQQQQWAPMSPISQVPPPTSSLPSHSPAVQIHSTAPLPAQSPHPTPVSPSPEPQPATTEFVAELPADLSDLSLMEKEKAKPQQAPTSQYQAYQPPDQTPSPSQSFTIPRRAVSTSSVPPADPWRVADPSTELPTREFYMIADVVFDAMDRKYEPQNTGLMEASKLLESMRVLGLPEEAAQLFLHDSYTFFARLWALEGIPHVMVPCPMHLTPTWNFSPQSHSQDVMRIAAVPPPANAGYPSYMPALNRAGWYKYFFAEQLAEGDYLEKLLCSPVCRDVYKPSLLNQPDVAKWDRTEIPSLANRAQALRAALSRVCDEVAAEMGQSQNATSGAGAGAGAGSGPNGDMSQHGAQQPLQSMQTQQQVHGTANHNMVVGGQSFAGNAHAPRF</sequence>
<feature type="compositionally biased region" description="Low complexity" evidence="1">
    <location>
        <begin position="678"/>
        <end position="689"/>
    </location>
</feature>
<reference evidence="2" key="1">
    <citation type="journal article" date="2020" name="Stud. Mycol.">
        <title>101 Dothideomycetes genomes: a test case for predicting lifestyles and emergence of pathogens.</title>
        <authorList>
            <person name="Haridas S."/>
            <person name="Albert R."/>
            <person name="Binder M."/>
            <person name="Bloem J."/>
            <person name="Labutti K."/>
            <person name="Salamov A."/>
            <person name="Andreopoulos B."/>
            <person name="Baker S."/>
            <person name="Barry K."/>
            <person name="Bills G."/>
            <person name="Bluhm B."/>
            <person name="Cannon C."/>
            <person name="Castanera R."/>
            <person name="Culley D."/>
            <person name="Daum C."/>
            <person name="Ezra D."/>
            <person name="Gonzalez J."/>
            <person name="Henrissat B."/>
            <person name="Kuo A."/>
            <person name="Liang C."/>
            <person name="Lipzen A."/>
            <person name="Lutzoni F."/>
            <person name="Magnuson J."/>
            <person name="Mondo S."/>
            <person name="Nolan M."/>
            <person name="Ohm R."/>
            <person name="Pangilinan J."/>
            <person name="Park H.-J."/>
            <person name="Ramirez L."/>
            <person name="Alfaro M."/>
            <person name="Sun H."/>
            <person name="Tritt A."/>
            <person name="Yoshinaga Y."/>
            <person name="Zwiers L.-H."/>
            <person name="Turgeon B."/>
            <person name="Goodwin S."/>
            <person name="Spatafora J."/>
            <person name="Crous P."/>
            <person name="Grigoriev I."/>
        </authorList>
    </citation>
    <scope>NUCLEOTIDE SEQUENCE</scope>
    <source>
        <strain evidence="2">CBS 122681</strain>
    </source>
</reference>